<dbReference type="Proteomes" id="UP000005017">
    <property type="component" value="Unassembled WGS sequence"/>
</dbReference>
<feature type="signal peptide" evidence="8">
    <location>
        <begin position="1"/>
        <end position="25"/>
    </location>
</feature>
<dbReference type="SMART" id="SM00900">
    <property type="entry name" value="FMN_bind"/>
    <property type="match status" value="1"/>
</dbReference>
<dbReference type="PRINTS" id="PR00368">
    <property type="entry name" value="FADPNR"/>
</dbReference>
<keyword evidence="4 8" id="KW-0285">Flavoprotein</keyword>
<dbReference type="eggNOG" id="COG1053">
    <property type="taxonomic scope" value="Bacteria"/>
</dbReference>
<dbReference type="Gene3D" id="3.90.1010.20">
    <property type="match status" value="1"/>
</dbReference>
<accession>D2MM19</accession>
<evidence type="ECO:0000256" key="8">
    <source>
        <dbReference type="RuleBase" id="RU366062"/>
    </source>
</evidence>
<dbReference type="EC" id="1.3.99.33" evidence="2 8"/>
<dbReference type="AlphaFoldDB" id="D2MM19"/>
<dbReference type="GO" id="GO:0016020">
    <property type="term" value="C:membrane"/>
    <property type="evidence" value="ECO:0007669"/>
    <property type="project" value="InterPro"/>
</dbReference>
<dbReference type="InterPro" id="IPR027477">
    <property type="entry name" value="Succ_DH/fumarate_Rdtase_cat_sf"/>
</dbReference>
<dbReference type="GO" id="GO:0033765">
    <property type="term" value="F:steroid dehydrogenase activity, acting on the CH-CH group of donors"/>
    <property type="evidence" value="ECO:0007669"/>
    <property type="project" value="UniProtKB-ARBA"/>
</dbReference>
<proteinExistence type="inferred from homology"/>
<dbReference type="Gene3D" id="3.50.50.60">
    <property type="entry name" value="FAD/NAD(P)-binding domain"/>
    <property type="match status" value="1"/>
</dbReference>
<evidence type="ECO:0000313" key="10">
    <source>
        <dbReference type="EMBL" id="EFC06095.1"/>
    </source>
</evidence>
<comment type="caution">
    <text evidence="10">The sequence shown here is derived from an EMBL/GenBank/DDBJ whole genome shotgun (WGS) entry which is preliminary data.</text>
</comment>
<keyword evidence="8" id="KW-0732">Signal</keyword>
<dbReference type="STRING" id="679192.HMPREF9013_0788"/>
<feature type="domain" description="FMN-binding" evidence="9">
    <location>
        <begin position="40"/>
        <end position="114"/>
    </location>
</feature>
<dbReference type="PANTHER" id="PTHR43400">
    <property type="entry name" value="FUMARATE REDUCTASE"/>
    <property type="match status" value="1"/>
</dbReference>
<gene>
    <name evidence="10" type="ORF">HMPREF9013_0788</name>
</gene>
<dbReference type="PROSITE" id="PS51257">
    <property type="entry name" value="PROKAR_LIPOPROTEIN"/>
    <property type="match status" value="1"/>
</dbReference>
<dbReference type="SUPFAM" id="SSF56425">
    <property type="entry name" value="Succinate dehydrogenase/fumarate reductase flavoprotein, catalytic domain"/>
    <property type="match status" value="1"/>
</dbReference>
<evidence type="ECO:0000256" key="4">
    <source>
        <dbReference type="ARBA" id="ARBA00022630"/>
    </source>
</evidence>
<evidence type="ECO:0000256" key="2">
    <source>
        <dbReference type="ARBA" id="ARBA00013137"/>
    </source>
</evidence>
<evidence type="ECO:0000256" key="5">
    <source>
        <dbReference type="ARBA" id="ARBA00022827"/>
    </source>
</evidence>
<comment type="catalytic activity">
    <reaction evidence="7 8">
        <text>dihydrourocanate + A = urocanate + AH2</text>
        <dbReference type="Rhea" id="RHEA:36059"/>
        <dbReference type="ChEBI" id="CHEBI:13193"/>
        <dbReference type="ChEBI" id="CHEBI:17499"/>
        <dbReference type="ChEBI" id="CHEBI:27247"/>
        <dbReference type="ChEBI" id="CHEBI:72991"/>
        <dbReference type="EC" id="1.3.99.33"/>
    </reaction>
</comment>
<evidence type="ECO:0000256" key="1">
    <source>
        <dbReference type="ARBA" id="ARBA00008040"/>
    </source>
</evidence>
<dbReference type="Gene3D" id="3.90.700.10">
    <property type="entry name" value="Succinate dehydrogenase/fumarate reductase flavoprotein, catalytic domain"/>
    <property type="match status" value="1"/>
</dbReference>
<evidence type="ECO:0000259" key="9">
    <source>
        <dbReference type="SMART" id="SM00900"/>
    </source>
</evidence>
<evidence type="ECO:0000256" key="6">
    <source>
        <dbReference type="ARBA" id="ARBA00023002"/>
    </source>
</evidence>
<dbReference type="Pfam" id="PF04205">
    <property type="entry name" value="FMN_bind"/>
    <property type="match status" value="1"/>
</dbReference>
<dbReference type="InterPro" id="IPR036188">
    <property type="entry name" value="FAD/NAD-bd_sf"/>
</dbReference>
<keyword evidence="6 8" id="KW-0560">Oxidoreductase</keyword>
<dbReference type="InterPro" id="IPR050315">
    <property type="entry name" value="FAD-oxidoreductase_2"/>
</dbReference>
<sequence length="589" mass="63130">MLKKSVFHLTLAFVLALGVAGCAQKKTSLKDGTYTANTTGHNGPLEVKVTIAEGKIKDIDVSKNVETKGIGSLAIEKIKNKVIEKQTLNVDTATGATISSAATLRALKDALKEAGLTKEAMESMPKESINQVLSEKEYQYDVVIVGAGGAGLTAAIQAREKGAKVLVLEKTSQVGGNTLVSGGGINVPGTDLQKKKGISDSADLYQKDTLKGGDHLGKPELVNTLASRALEAYQWLVKDVKMNFIQDRVQQFGGHSVPRAAIPNGNSGYEMISKLEKLAIDKGVDIFKNTSAKKLMVDDKGVVTGVMGENAGKEVKFIAKKAVVLASGGFGSNIEMRKKYNSTYDEKYKTTCISTSSGDGIKMAKDIGAALVDMKQIQVYPTCNPQTGIISYVANSRFDGGILVNQKGKRFVNDMGRRDVISNAILAQPGQYAYLLWGQEVESNGHMTQIHKNEFENLKKSGLLFEANSIEELAEKTKIDVSTLKKTLETYNKYVAMGSDPEQKRGGKLRSITKGPFYIQKVAPATHHTMGGVAINSKTQVLNEQGKVIQHLFAAGEVTGGIHGTNRLGGNAITDIVVFGRIAGENAAK</sequence>
<dbReference type="InterPro" id="IPR007329">
    <property type="entry name" value="FMN-bd"/>
</dbReference>
<organism evidence="10 11">
    <name type="scientific">Bulleidia extructa W1219</name>
    <dbReference type="NCBI Taxonomy" id="679192"/>
    <lineage>
        <taxon>Bacteria</taxon>
        <taxon>Bacillati</taxon>
        <taxon>Bacillota</taxon>
        <taxon>Erysipelotrichia</taxon>
        <taxon>Erysipelotrichales</taxon>
        <taxon>Erysipelotrichaceae</taxon>
        <taxon>Bulleidia</taxon>
    </lineage>
</organism>
<feature type="chain" id="PRO_5022252670" description="Urocanate reductase" evidence="8">
    <location>
        <begin position="26"/>
        <end position="589"/>
    </location>
</feature>
<evidence type="ECO:0000256" key="3">
    <source>
        <dbReference type="ARBA" id="ARBA00015872"/>
    </source>
</evidence>
<dbReference type="GO" id="GO:0010181">
    <property type="term" value="F:FMN binding"/>
    <property type="evidence" value="ECO:0007669"/>
    <property type="project" value="InterPro"/>
</dbReference>
<dbReference type="RefSeq" id="WP_006626440.1">
    <property type="nucleotide sequence ID" value="NZ_ADFR01000002.1"/>
</dbReference>
<dbReference type="NCBIfam" id="TIGR01813">
    <property type="entry name" value="flavo_cyto_c"/>
    <property type="match status" value="1"/>
</dbReference>
<dbReference type="InterPro" id="IPR003953">
    <property type="entry name" value="FAD-dep_OxRdtase_2_FAD-bd"/>
</dbReference>
<dbReference type="PANTHER" id="PTHR43400:SF7">
    <property type="entry name" value="FAD-DEPENDENT OXIDOREDUCTASE 2 FAD BINDING DOMAIN-CONTAINING PROTEIN"/>
    <property type="match status" value="1"/>
</dbReference>
<protein>
    <recommendedName>
        <fullName evidence="3 8">Urocanate reductase</fullName>
        <ecNumber evidence="2 8">1.3.99.33</ecNumber>
    </recommendedName>
</protein>
<dbReference type="EMBL" id="ADFR01000002">
    <property type="protein sequence ID" value="EFC06095.1"/>
    <property type="molecule type" value="Genomic_DNA"/>
</dbReference>
<keyword evidence="5 8" id="KW-0274">FAD</keyword>
<dbReference type="Pfam" id="PF00890">
    <property type="entry name" value="FAD_binding_2"/>
    <property type="match status" value="1"/>
</dbReference>
<reference evidence="11" key="1">
    <citation type="submission" date="2009-12" db="EMBL/GenBank/DDBJ databases">
        <title>Sequence of Clostridiales genomosp. BVAB3 str. UPII9-5.</title>
        <authorList>
            <person name="Madupu R."/>
            <person name="Durkin A.S."/>
            <person name="Torralba M."/>
            <person name="Methe B."/>
            <person name="Sutton G.G."/>
            <person name="Strausberg R.L."/>
            <person name="Nelson K.E."/>
        </authorList>
    </citation>
    <scope>NUCLEOTIDE SEQUENCE [LARGE SCALE GENOMIC DNA]</scope>
    <source>
        <strain evidence="11">W1219</strain>
    </source>
</reference>
<comment type="similarity">
    <text evidence="1 8">Belongs to the FAD-dependent oxidoreductase 2 family. FRD/SDH subfamily.</text>
</comment>
<comment type="cofactor">
    <cofactor evidence="8">
        <name>FMN</name>
        <dbReference type="ChEBI" id="CHEBI:58210"/>
    </cofactor>
    <text evidence="8">Binds 1 or 2 FMN covalently per subunit.</text>
</comment>
<dbReference type="OrthoDB" id="9806724at2"/>
<dbReference type="SUPFAM" id="SSF51905">
    <property type="entry name" value="FAD/NAD(P)-binding domain"/>
    <property type="match status" value="1"/>
</dbReference>
<evidence type="ECO:0000256" key="7">
    <source>
        <dbReference type="ARBA" id="ARBA00049922"/>
    </source>
</evidence>
<dbReference type="InterPro" id="IPR010960">
    <property type="entry name" value="Flavocytochrome_c"/>
</dbReference>
<evidence type="ECO:0000313" key="11">
    <source>
        <dbReference type="Proteomes" id="UP000005017"/>
    </source>
</evidence>
<comment type="cofactor">
    <cofactor evidence="8">
        <name>FAD</name>
        <dbReference type="ChEBI" id="CHEBI:57692"/>
    </cofactor>
    <text evidence="8">Binds 1 FAD per subunit.</text>
</comment>
<name>D2MM19_9FIRM</name>
<keyword evidence="11" id="KW-1185">Reference proteome</keyword>